<evidence type="ECO:0000313" key="6">
    <source>
        <dbReference type="Proteomes" id="UP001159370"/>
    </source>
</evidence>
<evidence type="ECO:0000256" key="2">
    <source>
        <dbReference type="ARBA" id="ARBA00022737"/>
    </source>
</evidence>
<dbReference type="Gene3D" id="2.130.10.10">
    <property type="entry name" value="YVTN repeat-like/Quinoprotein amine dehydrogenase"/>
    <property type="match status" value="1"/>
</dbReference>
<sequence length="490" mass="55187">MDQTSSQYHSPFEQEVKSAVVGEHNVIYNYFYYREQVNPPRPSSPDDDHLPCPYQGLFHFGPEEADFFFGREIFIEQLYTATQTRKFIPLLGASGSGKSSVVLAGLVPRLQKQGHWQFTHFRPGSEPFRELALALVPLYTPELNATEKIAQGRTLATYLEQGTISLSDVFAQIQQNHPTHRVLLIADQFEEIYTLCPQQEIRHQFLDCLLASLTKPSSQMVLVTTMRADFLANALSYRPFADVLQNADLKIAAMNREELTQVITKPAEKLGVSFEGGLVERILDDVADQPGNLPLLEFALTQLWNQRLGKQLTHSIYEAIGEVEGALARYADEKYGNLTAAQKEKVQRIFIQLVRPGEGAEDTRRIAVKAEMGEESWLLVKELADARLVVTSRNVTAQETVEVVHEALIRNWGDLIRTLEGHNSWVWSVIISPDGKTLASGSDDKTIKIWDVDLDSLIQRNCDWVRNYLQNSSEVSEEDGGLCDDISSSM</sequence>
<dbReference type="AlphaFoldDB" id="A0AA43GYK4"/>
<comment type="caution">
    <text evidence="5">The sequence shown here is derived from an EMBL/GenBank/DDBJ whole genome shotgun (WGS) entry which is preliminary data.</text>
</comment>
<dbReference type="InterPro" id="IPR015943">
    <property type="entry name" value="WD40/YVTN_repeat-like_dom_sf"/>
</dbReference>
<dbReference type="InterPro" id="IPR027417">
    <property type="entry name" value="P-loop_NTPase"/>
</dbReference>
<dbReference type="Gene3D" id="3.40.50.300">
    <property type="entry name" value="P-loop containing nucleotide triphosphate hydrolases"/>
    <property type="match status" value="1"/>
</dbReference>
<dbReference type="PROSITE" id="PS00678">
    <property type="entry name" value="WD_REPEATS_1"/>
    <property type="match status" value="1"/>
</dbReference>
<evidence type="ECO:0000256" key="3">
    <source>
        <dbReference type="PROSITE-ProRule" id="PRU00221"/>
    </source>
</evidence>
<dbReference type="EMBL" id="JANQDL010000062">
    <property type="protein sequence ID" value="MDH6063863.1"/>
    <property type="molecule type" value="Genomic_DNA"/>
</dbReference>
<dbReference type="PROSITE" id="PS50294">
    <property type="entry name" value="WD_REPEATS_REGION"/>
    <property type="match status" value="1"/>
</dbReference>
<dbReference type="Pfam" id="PF20703">
    <property type="entry name" value="nSTAND1"/>
    <property type="match status" value="1"/>
</dbReference>
<feature type="domain" description="Novel STAND NTPase 1" evidence="4">
    <location>
        <begin position="53"/>
        <end position="422"/>
    </location>
</feature>
<keyword evidence="1 3" id="KW-0853">WD repeat</keyword>
<dbReference type="InterPro" id="IPR019775">
    <property type="entry name" value="WD40_repeat_CS"/>
</dbReference>
<evidence type="ECO:0000256" key="1">
    <source>
        <dbReference type="ARBA" id="ARBA00022574"/>
    </source>
</evidence>
<evidence type="ECO:0000259" key="4">
    <source>
        <dbReference type="Pfam" id="PF20703"/>
    </source>
</evidence>
<dbReference type="InterPro" id="IPR001680">
    <property type="entry name" value="WD40_rpt"/>
</dbReference>
<gene>
    <name evidence="5" type="ORF">NWP23_08815</name>
</gene>
<keyword evidence="2" id="KW-0677">Repeat</keyword>
<organism evidence="5 6">
    <name type="scientific">Umezakia ovalisporum FSS-62</name>
    <dbReference type="NCBI Taxonomy" id="2971776"/>
    <lineage>
        <taxon>Bacteria</taxon>
        <taxon>Bacillati</taxon>
        <taxon>Cyanobacteriota</taxon>
        <taxon>Cyanophyceae</taxon>
        <taxon>Nostocales</taxon>
        <taxon>Nodulariaceae</taxon>
        <taxon>Umezakia</taxon>
    </lineage>
</organism>
<dbReference type="PANTHER" id="PTHR22847">
    <property type="entry name" value="WD40 REPEAT PROTEIN"/>
    <property type="match status" value="1"/>
</dbReference>
<dbReference type="InterPro" id="IPR049052">
    <property type="entry name" value="nSTAND1"/>
</dbReference>
<accession>A0AA43GYK4</accession>
<dbReference type="SUPFAM" id="SSF50978">
    <property type="entry name" value="WD40 repeat-like"/>
    <property type="match status" value="1"/>
</dbReference>
<reference evidence="5 6" key="1">
    <citation type="journal article" date="2023" name="J. Phycol.">
        <title>Chrysosporum ovalisporum is synonymous with the true-branching cyanobacterium Umezakia natans (Nostocales/Aphanizomenonaceae).</title>
        <authorList>
            <person name="McGregor G.B."/>
            <person name="Sendall B.C."/>
            <person name="Niiyama Y."/>
            <person name="Tuji A."/>
            <person name="Willis A."/>
        </authorList>
    </citation>
    <scope>NUCLEOTIDE SEQUENCE [LARGE SCALE GENOMIC DNA]</scope>
    <source>
        <strain evidence="5 6">FSS-62</strain>
    </source>
</reference>
<dbReference type="RefSeq" id="WP_280687527.1">
    <property type="nucleotide sequence ID" value="NZ_JANQDL010000062.1"/>
</dbReference>
<dbReference type="PROSITE" id="PS50082">
    <property type="entry name" value="WD_REPEATS_2"/>
    <property type="match status" value="1"/>
</dbReference>
<dbReference type="Proteomes" id="UP001159370">
    <property type="component" value="Unassembled WGS sequence"/>
</dbReference>
<dbReference type="InterPro" id="IPR036322">
    <property type="entry name" value="WD40_repeat_dom_sf"/>
</dbReference>
<dbReference type="SMART" id="SM00320">
    <property type="entry name" value="WD40"/>
    <property type="match status" value="1"/>
</dbReference>
<protein>
    <recommendedName>
        <fullName evidence="4">Novel STAND NTPase 1 domain-containing protein</fullName>
    </recommendedName>
</protein>
<evidence type="ECO:0000313" key="5">
    <source>
        <dbReference type="EMBL" id="MDH6063863.1"/>
    </source>
</evidence>
<proteinExistence type="predicted"/>
<dbReference type="SUPFAM" id="SSF52540">
    <property type="entry name" value="P-loop containing nucleoside triphosphate hydrolases"/>
    <property type="match status" value="1"/>
</dbReference>
<dbReference type="PANTHER" id="PTHR22847:SF637">
    <property type="entry name" value="WD REPEAT DOMAIN 5B"/>
    <property type="match status" value="1"/>
</dbReference>
<name>A0AA43GYK4_9CYAN</name>
<feature type="repeat" description="WD" evidence="3">
    <location>
        <begin position="419"/>
        <end position="460"/>
    </location>
</feature>